<evidence type="ECO:0000313" key="4">
    <source>
        <dbReference type="EMBL" id="KNB18606.1"/>
    </source>
</evidence>
<dbReference type="KEGG" id="fox:FOXG_16100"/>
<feature type="compositionally biased region" description="Polar residues" evidence="1">
    <location>
        <begin position="364"/>
        <end position="379"/>
    </location>
</feature>
<feature type="compositionally biased region" description="Low complexity" evidence="1">
    <location>
        <begin position="288"/>
        <end position="297"/>
    </location>
</feature>
<feature type="region of interest" description="Disordered" evidence="1">
    <location>
        <begin position="429"/>
        <end position="477"/>
    </location>
</feature>
<name>A0A0J9V245_FUSO4</name>
<dbReference type="Proteomes" id="UP000009097">
    <property type="component" value="Unassembled WGS sequence"/>
</dbReference>
<feature type="compositionally biased region" description="Basic and acidic residues" evidence="1">
    <location>
        <begin position="322"/>
        <end position="346"/>
    </location>
</feature>
<feature type="compositionally biased region" description="Polar residues" evidence="1">
    <location>
        <begin position="180"/>
        <end position="191"/>
    </location>
</feature>
<feature type="signal peptide" evidence="2">
    <location>
        <begin position="1"/>
        <end position="15"/>
    </location>
</feature>
<dbReference type="EMBL" id="DS231702">
    <property type="protein sequence ID" value="KNB04926.1"/>
    <property type="molecule type" value="Genomic_DNA"/>
</dbReference>
<feature type="compositionally biased region" description="Polar residues" evidence="1">
    <location>
        <begin position="347"/>
        <end position="356"/>
    </location>
</feature>
<dbReference type="EMBL" id="DS231727">
    <property type="protein sequence ID" value="KNB18606.1"/>
    <property type="molecule type" value="Genomic_DNA"/>
</dbReference>
<evidence type="ECO:0000313" key="6">
    <source>
        <dbReference type="Proteomes" id="UP000009097"/>
    </source>
</evidence>
<feature type="compositionally biased region" description="Basic and acidic residues" evidence="1">
    <location>
        <begin position="228"/>
        <end position="241"/>
    </location>
</feature>
<protein>
    <recommendedName>
        <fullName evidence="7">LysM domain-containing protein</fullName>
    </recommendedName>
</protein>
<gene>
    <name evidence="3" type="ORF">FOXG_06911</name>
    <name evidence="4" type="ORF">FOXG_16100</name>
    <name evidence="5" type="ORF">FOXG_16280</name>
</gene>
<reference evidence="3" key="2">
    <citation type="journal article" date="2010" name="Nature">
        <title>Comparative genomics reveals mobile pathogenicity chromosomes in Fusarium.</title>
        <authorList>
            <person name="Ma L.J."/>
            <person name="van der Does H.C."/>
            <person name="Borkovich K.A."/>
            <person name="Coleman J.J."/>
            <person name="Daboussi M.J."/>
            <person name="Di Pietro A."/>
            <person name="Dufresne M."/>
            <person name="Freitag M."/>
            <person name="Grabherr M."/>
            <person name="Henrissat B."/>
            <person name="Houterman P.M."/>
            <person name="Kang S."/>
            <person name="Shim W.B."/>
            <person name="Woloshuk C."/>
            <person name="Xie X."/>
            <person name="Xu J.R."/>
            <person name="Antoniw J."/>
            <person name="Baker S.E."/>
            <person name="Bluhm B.H."/>
            <person name="Breakspear A."/>
            <person name="Brown D.W."/>
            <person name="Butchko R.A."/>
            <person name="Chapman S."/>
            <person name="Coulson R."/>
            <person name="Coutinho P.M."/>
            <person name="Danchin E.G."/>
            <person name="Diener A."/>
            <person name="Gale L.R."/>
            <person name="Gardiner D.M."/>
            <person name="Goff S."/>
            <person name="Hammond-Kosack K.E."/>
            <person name="Hilburn K."/>
            <person name="Hua-Van A."/>
            <person name="Jonkers W."/>
            <person name="Kazan K."/>
            <person name="Kodira C.D."/>
            <person name="Koehrsen M."/>
            <person name="Kumar L."/>
            <person name="Lee Y.H."/>
            <person name="Li L."/>
            <person name="Manners J.M."/>
            <person name="Miranda-Saavedra D."/>
            <person name="Mukherjee M."/>
            <person name="Park G."/>
            <person name="Park J."/>
            <person name="Park S.Y."/>
            <person name="Proctor R.H."/>
            <person name="Regev A."/>
            <person name="Ruiz-Roldan M.C."/>
            <person name="Sain D."/>
            <person name="Sakthikumar S."/>
            <person name="Sykes S."/>
            <person name="Schwartz D.C."/>
            <person name="Turgeon B.G."/>
            <person name="Wapinski I."/>
            <person name="Yoder O."/>
            <person name="Young S."/>
            <person name="Zeng Q."/>
            <person name="Zhou S."/>
            <person name="Galagan J."/>
            <person name="Cuomo C.A."/>
            <person name="Kistler H.C."/>
            <person name="Rep M."/>
        </authorList>
    </citation>
    <scope>NUCLEOTIDE SEQUENCE [LARGE SCALE GENOMIC DNA]</scope>
    <source>
        <strain evidence="3">4287</strain>
    </source>
</reference>
<feature type="region of interest" description="Disordered" evidence="1">
    <location>
        <begin position="139"/>
        <end position="191"/>
    </location>
</feature>
<sequence length="605" mass="65474">MKSVIVLSLVALAHARCDYPSGIGLWHPERGQNFAVVMWDLGITEPEFEALNPTTNINLIYPELSYNVTIRPSRSGKWTDGCPPSLRIKDMSDTSIVDPTTETQETPESTSVVDADGYRHRSTGTMYETVETSTRFSTVFADGSHPSSPSVAGETQSSDTPDQPFTEGKGTGTRPEAHTPTHSISDVPSSAVFKTTATTSKDEEDNFVNTSKIWHSDASATSVADQSEDVHEVPSMSRDDAQQETVLSYATTDNEMTRTTTQSHIQSTSVAAEATNTVNEKEQKPESATEATSAPSSISGATKLETAPSSTLSTTTTLTQTDDSHVIKTDRSSGTSFKEECTDSSKDLSAQKSSGGAHTGPASILTTDTATSSISQTKETTGSATISGGTTATEKISIQTKSADPDTVSDQSTSTLHTALTKTTAEVVTSSYTDSTERTGKQTTTLSTETKTTLATSPSKTTSEPTTTANSYNEEEETRRAMCFHDPALLSLGQTDADIVFQMVKDFCDRPDIDRSMKHGDECIEFYRRDSSKIDYTFEICPNGNCPIYGQNMRNPFGQNGFSCVDIFFHTIWRWCNDMNQRGNGGLWDTTCLEYTLQIGTEGNS</sequence>
<dbReference type="RefSeq" id="XP_018242971.1">
    <property type="nucleotide sequence ID" value="XM_018385544.1"/>
</dbReference>
<dbReference type="GeneID" id="28957187"/>
<feature type="region of interest" description="Disordered" evidence="1">
    <location>
        <begin position="259"/>
        <end position="417"/>
    </location>
</feature>
<dbReference type="OrthoDB" id="5099762at2759"/>
<feature type="compositionally biased region" description="Polar residues" evidence="1">
    <location>
        <begin position="145"/>
        <end position="163"/>
    </location>
</feature>
<feature type="region of interest" description="Disordered" evidence="1">
    <location>
        <begin position="217"/>
        <end position="241"/>
    </location>
</feature>
<feature type="compositionally biased region" description="Low complexity" evidence="1">
    <location>
        <begin position="99"/>
        <end position="111"/>
    </location>
</feature>
<feature type="compositionally biased region" description="Low complexity" evidence="1">
    <location>
        <begin position="380"/>
        <end position="393"/>
    </location>
</feature>
<organism evidence="3 6">
    <name type="scientific">Fusarium oxysporum f. sp. lycopersici (strain 4287 / CBS 123668 / FGSC 9935 / NRRL 34936)</name>
    <name type="common">Fusarium vascular wilt of tomato</name>
    <dbReference type="NCBI Taxonomy" id="426428"/>
    <lineage>
        <taxon>Eukaryota</taxon>
        <taxon>Fungi</taxon>
        <taxon>Dikarya</taxon>
        <taxon>Ascomycota</taxon>
        <taxon>Pezizomycotina</taxon>
        <taxon>Sordariomycetes</taxon>
        <taxon>Hypocreomycetidae</taxon>
        <taxon>Hypocreales</taxon>
        <taxon>Nectriaceae</taxon>
        <taxon>Fusarium</taxon>
        <taxon>Fusarium oxysporum species complex</taxon>
    </lineage>
</organism>
<reference evidence="3" key="1">
    <citation type="submission" date="2007-04" db="EMBL/GenBank/DDBJ databases">
        <authorList>
            <consortium name="The Broad Institute Genome Sequencing Platform"/>
            <person name="Birren B."/>
            <person name="Lander E."/>
            <person name="Galagan J."/>
            <person name="Nusbaum C."/>
            <person name="Devon K."/>
            <person name="Ma L.-J."/>
            <person name="Jaffe D."/>
            <person name="Butler J."/>
            <person name="Alvarez P."/>
            <person name="Gnerre S."/>
            <person name="Grabherr M."/>
            <person name="Kleber M."/>
            <person name="Mauceli E."/>
            <person name="Brockman W."/>
            <person name="MacCallum I.A."/>
            <person name="Young S."/>
            <person name="LaButti K."/>
            <person name="DeCaprio D."/>
            <person name="Crawford M."/>
            <person name="Koehrsen M."/>
            <person name="Engels R."/>
            <person name="Montgomery P."/>
            <person name="Pearson M."/>
            <person name="Howarth C."/>
            <person name="Larson L."/>
            <person name="White J."/>
            <person name="O'Leary S."/>
            <person name="Kodira C."/>
            <person name="Zeng Q."/>
            <person name="Yandava C."/>
            <person name="Alvarado L."/>
            <person name="Kistler C."/>
            <person name="Shim W.-B."/>
            <person name="Kang S."/>
            <person name="Woloshuk C."/>
        </authorList>
    </citation>
    <scope>NUCLEOTIDE SEQUENCE</scope>
    <source>
        <strain evidence="3">4287</strain>
    </source>
</reference>
<proteinExistence type="predicted"/>
<evidence type="ECO:0000256" key="2">
    <source>
        <dbReference type="SAM" id="SignalP"/>
    </source>
</evidence>
<dbReference type="VEuPathDB" id="FungiDB:FOXG_16280"/>
<evidence type="ECO:0000313" key="3">
    <source>
        <dbReference type="EMBL" id="KNB04926.1"/>
    </source>
</evidence>
<dbReference type="KEGG" id="fox:FOXG_06911"/>
<dbReference type="AlphaFoldDB" id="A0A0J9V245"/>
<dbReference type="EMBL" id="DS231728">
    <property type="protein sequence ID" value="KNB18872.1"/>
    <property type="molecule type" value="Genomic_DNA"/>
</dbReference>
<feature type="chain" id="PRO_5011856252" description="LysM domain-containing protein" evidence="2">
    <location>
        <begin position="16"/>
        <end position="605"/>
    </location>
</feature>
<dbReference type="VEuPathDB" id="FungiDB:FOXG_16100"/>
<feature type="compositionally biased region" description="Low complexity" evidence="1">
    <location>
        <begin position="309"/>
        <end position="321"/>
    </location>
</feature>
<feature type="compositionally biased region" description="Polar residues" evidence="1">
    <location>
        <begin position="259"/>
        <end position="278"/>
    </location>
</feature>
<evidence type="ECO:0000256" key="1">
    <source>
        <dbReference type="SAM" id="MobiDB-lite"/>
    </source>
</evidence>
<dbReference type="KEGG" id="fox:FOXG_16280"/>
<feature type="region of interest" description="Disordered" evidence="1">
    <location>
        <begin position="77"/>
        <end position="112"/>
    </location>
</feature>
<evidence type="ECO:0000313" key="5">
    <source>
        <dbReference type="EMBL" id="KNB18872.1"/>
    </source>
</evidence>
<dbReference type="VEuPathDB" id="FungiDB:FOXG_06911"/>
<evidence type="ECO:0008006" key="7">
    <source>
        <dbReference type="Google" id="ProtNLM"/>
    </source>
</evidence>
<feature type="compositionally biased region" description="Low complexity" evidence="1">
    <location>
        <begin position="441"/>
        <end position="468"/>
    </location>
</feature>
<dbReference type="RefSeq" id="XP_018256917.1">
    <property type="nucleotide sequence ID" value="XM_018396335.1"/>
</dbReference>
<keyword evidence="2" id="KW-0732">Signal</keyword>
<dbReference type="GeneID" id="28948688"/>
<dbReference type="RefSeq" id="XP_018256651.1">
    <property type="nucleotide sequence ID" value="XM_018396183.1"/>
</dbReference>
<accession>A0A0J9V245</accession>
<dbReference type="GeneID" id="28957059"/>